<dbReference type="InterPro" id="IPR044066">
    <property type="entry name" value="TRIAD_supradom"/>
</dbReference>
<dbReference type="InterPro" id="IPR056246">
    <property type="entry name" value="KH_DEAH11/12_1st"/>
</dbReference>
<dbReference type="Pfam" id="PF00271">
    <property type="entry name" value="Helicase_C"/>
    <property type="match status" value="1"/>
</dbReference>
<feature type="domain" description="Helicase C-terminal" evidence="18">
    <location>
        <begin position="485"/>
        <end position="654"/>
    </location>
</feature>
<dbReference type="Gene3D" id="3.30.70.330">
    <property type="match status" value="1"/>
</dbReference>
<dbReference type="Pfam" id="PF00270">
    <property type="entry name" value="DEAD"/>
    <property type="match status" value="1"/>
</dbReference>
<dbReference type="SMART" id="SM00647">
    <property type="entry name" value="IBR"/>
    <property type="match status" value="2"/>
</dbReference>
<dbReference type="PROSITE" id="PS00518">
    <property type="entry name" value="ZF_RING_1"/>
    <property type="match status" value="1"/>
</dbReference>
<dbReference type="SUPFAM" id="SSF54928">
    <property type="entry name" value="RNA-binding domain, RBD"/>
    <property type="match status" value="1"/>
</dbReference>
<dbReference type="InterPro" id="IPR007502">
    <property type="entry name" value="Helicase-assoc_dom"/>
</dbReference>
<dbReference type="PROSITE" id="PS51192">
    <property type="entry name" value="HELICASE_ATP_BIND_1"/>
    <property type="match status" value="1"/>
</dbReference>
<dbReference type="InterPro" id="IPR014001">
    <property type="entry name" value="Helicase_ATP-bd"/>
</dbReference>
<dbReference type="PROSITE" id="PS51194">
    <property type="entry name" value="HELICASE_CTER"/>
    <property type="match status" value="1"/>
</dbReference>
<dbReference type="InterPro" id="IPR011545">
    <property type="entry name" value="DEAD/DEAH_box_helicase_dom"/>
</dbReference>
<dbReference type="GO" id="GO:0003724">
    <property type="term" value="F:RNA helicase activity"/>
    <property type="evidence" value="ECO:0007669"/>
    <property type="project" value="UniProtKB-EC"/>
</dbReference>
<dbReference type="PROSITE" id="PS50089">
    <property type="entry name" value="ZF_RING_2"/>
    <property type="match status" value="1"/>
</dbReference>
<dbReference type="PROSITE" id="PS00690">
    <property type="entry name" value="DEAH_ATP_HELICASE"/>
    <property type="match status" value="1"/>
</dbReference>
<evidence type="ECO:0000256" key="14">
    <source>
        <dbReference type="PROSITE-ProRule" id="PRU00175"/>
    </source>
</evidence>
<dbReference type="Gene3D" id="3.40.50.300">
    <property type="entry name" value="P-loop containing nucleotide triphosphate hydrolases"/>
    <property type="match status" value="2"/>
</dbReference>
<dbReference type="InterPro" id="IPR017907">
    <property type="entry name" value="Znf_RING_CS"/>
</dbReference>
<evidence type="ECO:0000256" key="2">
    <source>
        <dbReference type="ARBA" id="ARBA00012552"/>
    </source>
</evidence>
<dbReference type="FunFam" id="1.20.120.1080:FF:000033">
    <property type="entry name" value="RBR-type E3 ubiquitin transferase"/>
    <property type="match status" value="1"/>
</dbReference>
<dbReference type="InterPro" id="IPR056248">
    <property type="entry name" value="RBD_DEAH11/12"/>
</dbReference>
<dbReference type="InterPro" id="IPR013083">
    <property type="entry name" value="Znf_RING/FYVE/PHD"/>
</dbReference>
<dbReference type="InterPro" id="IPR013087">
    <property type="entry name" value="Znf_C2H2_type"/>
</dbReference>
<evidence type="ECO:0000259" key="17">
    <source>
        <dbReference type="PROSITE" id="PS51192"/>
    </source>
</evidence>
<feature type="domain" description="RING-type" evidence="16">
    <location>
        <begin position="1544"/>
        <end position="1586"/>
    </location>
</feature>
<evidence type="ECO:0000259" key="18">
    <source>
        <dbReference type="PROSITE" id="PS51194"/>
    </source>
</evidence>
<dbReference type="GO" id="GO:0008270">
    <property type="term" value="F:zinc ion binding"/>
    <property type="evidence" value="ECO:0007669"/>
    <property type="project" value="UniProtKB-KW"/>
</dbReference>
<dbReference type="InterPro" id="IPR011709">
    <property type="entry name" value="DEAD-box_helicase_OB_fold"/>
</dbReference>
<keyword evidence="8" id="KW-0833">Ubl conjugation pathway</keyword>
<dbReference type="CDD" id="cd17917">
    <property type="entry name" value="DEXHc_RHA-like"/>
    <property type="match status" value="1"/>
</dbReference>
<keyword evidence="6" id="KW-0547">Nucleotide-binding</keyword>
<dbReference type="CDD" id="cd18791">
    <property type="entry name" value="SF2_C_RHA"/>
    <property type="match status" value="1"/>
</dbReference>
<evidence type="ECO:0000256" key="6">
    <source>
        <dbReference type="ARBA" id="ARBA00022741"/>
    </source>
</evidence>
<dbReference type="GO" id="GO:0003723">
    <property type="term" value="F:RNA binding"/>
    <property type="evidence" value="ECO:0007669"/>
    <property type="project" value="TreeGrafter"/>
</dbReference>
<comment type="caution">
    <text evidence="20">The sequence shown here is derived from an EMBL/GenBank/DDBJ whole genome shotgun (WGS) entry which is preliminary data.</text>
</comment>
<dbReference type="InterPro" id="IPR056245">
    <property type="entry name" value="KH_DEAH11/12"/>
</dbReference>
<dbReference type="InterPro" id="IPR002464">
    <property type="entry name" value="DNA/RNA_helicase_DEAH_CS"/>
</dbReference>
<dbReference type="InterPro" id="IPR002867">
    <property type="entry name" value="IBR_dom"/>
</dbReference>
<dbReference type="CDD" id="cd22585">
    <property type="entry name" value="Rcat_RBR_DEAH12-like"/>
    <property type="match status" value="1"/>
</dbReference>
<dbReference type="Gene3D" id="1.20.120.1080">
    <property type="match status" value="1"/>
</dbReference>
<feature type="compositionally biased region" description="Polar residues" evidence="15">
    <location>
        <begin position="1"/>
        <end position="10"/>
    </location>
</feature>
<dbReference type="InterPro" id="IPR001650">
    <property type="entry name" value="Helicase_C-like"/>
</dbReference>
<dbReference type="Gene3D" id="3.30.40.10">
    <property type="entry name" value="Zinc/RING finger domain, C3HC4 (zinc finger)"/>
    <property type="match status" value="1"/>
</dbReference>
<dbReference type="FunFam" id="1.20.120.1750:FF:000020">
    <property type="entry name" value="ATP-dependent RNA helicase DEAH12 chloroplastic"/>
    <property type="match status" value="1"/>
</dbReference>
<dbReference type="Pfam" id="PF07717">
    <property type="entry name" value="OB_NTP_bind"/>
    <property type="match status" value="1"/>
</dbReference>
<evidence type="ECO:0000313" key="20">
    <source>
        <dbReference type="EMBL" id="KAJ4967587.1"/>
    </source>
</evidence>
<dbReference type="PROSITE" id="PS51873">
    <property type="entry name" value="TRIAD"/>
    <property type="match status" value="1"/>
</dbReference>
<dbReference type="InterPro" id="IPR056244">
    <property type="entry name" value="RRM_DEAH11/12"/>
</dbReference>
<evidence type="ECO:0000256" key="12">
    <source>
        <dbReference type="ARBA" id="ARBA00022840"/>
    </source>
</evidence>
<protein>
    <recommendedName>
        <fullName evidence="2">RNA helicase</fullName>
        <ecNumber evidence="2">3.6.4.13</ecNumber>
    </recommendedName>
</protein>
<keyword evidence="12" id="KW-0067">ATP-binding</keyword>
<dbReference type="PROSITE" id="PS00028">
    <property type="entry name" value="ZINC_FINGER_C2H2_1"/>
    <property type="match status" value="1"/>
</dbReference>
<dbReference type="InterPro" id="IPR001841">
    <property type="entry name" value="Znf_RING"/>
</dbReference>
<organism evidence="20 21">
    <name type="scientific">Protea cynaroides</name>
    <dbReference type="NCBI Taxonomy" id="273540"/>
    <lineage>
        <taxon>Eukaryota</taxon>
        <taxon>Viridiplantae</taxon>
        <taxon>Streptophyta</taxon>
        <taxon>Embryophyta</taxon>
        <taxon>Tracheophyta</taxon>
        <taxon>Spermatophyta</taxon>
        <taxon>Magnoliopsida</taxon>
        <taxon>Proteales</taxon>
        <taxon>Proteaceae</taxon>
        <taxon>Protea</taxon>
    </lineage>
</organism>
<reference evidence="20" key="1">
    <citation type="journal article" date="2023" name="Plant J.">
        <title>The genome of the king protea, Protea cynaroides.</title>
        <authorList>
            <person name="Chang J."/>
            <person name="Duong T.A."/>
            <person name="Schoeman C."/>
            <person name="Ma X."/>
            <person name="Roodt D."/>
            <person name="Barker N."/>
            <person name="Li Z."/>
            <person name="Van de Peer Y."/>
            <person name="Mizrachi E."/>
        </authorList>
    </citation>
    <scope>NUCLEOTIDE SEQUENCE</scope>
    <source>
        <tissue evidence="20">Young leaves</tissue>
    </source>
</reference>
<dbReference type="SUPFAM" id="SSF52540">
    <property type="entry name" value="P-loop containing nucleoside triphosphate hydrolases"/>
    <property type="match status" value="1"/>
</dbReference>
<dbReference type="GO" id="GO:0016740">
    <property type="term" value="F:transferase activity"/>
    <property type="evidence" value="ECO:0007669"/>
    <property type="project" value="UniProtKB-KW"/>
</dbReference>
<evidence type="ECO:0000256" key="7">
    <source>
        <dbReference type="ARBA" id="ARBA00022771"/>
    </source>
</evidence>
<dbReference type="EMBL" id="JAMYWD010000007">
    <property type="protein sequence ID" value="KAJ4967587.1"/>
    <property type="molecule type" value="Genomic_DNA"/>
</dbReference>
<evidence type="ECO:0000256" key="8">
    <source>
        <dbReference type="ARBA" id="ARBA00022786"/>
    </source>
</evidence>
<dbReference type="GO" id="GO:0016787">
    <property type="term" value="F:hydrolase activity"/>
    <property type="evidence" value="ECO:0007669"/>
    <property type="project" value="UniProtKB-KW"/>
</dbReference>
<evidence type="ECO:0000313" key="21">
    <source>
        <dbReference type="Proteomes" id="UP001141806"/>
    </source>
</evidence>
<dbReference type="Pfam" id="PF26200">
    <property type="entry name" value="Rcat_RNF216"/>
    <property type="match status" value="1"/>
</dbReference>
<evidence type="ECO:0000259" key="16">
    <source>
        <dbReference type="PROSITE" id="PS50089"/>
    </source>
</evidence>
<keyword evidence="11" id="KW-0862">Zinc</keyword>
<dbReference type="Pfam" id="PF24641">
    <property type="entry name" value="KH_DEAH11_2nd"/>
    <property type="match status" value="1"/>
</dbReference>
<comment type="similarity">
    <text evidence="1">Belongs to the DEAD box helicase family. DEAH subfamily.</text>
</comment>
<evidence type="ECO:0000259" key="19">
    <source>
        <dbReference type="PROSITE" id="PS51873"/>
    </source>
</evidence>
<dbReference type="Pfam" id="PF24638">
    <property type="entry name" value="KH_DEAH11_1st"/>
    <property type="match status" value="1"/>
</dbReference>
<dbReference type="SMART" id="SM00847">
    <property type="entry name" value="HA2"/>
    <property type="match status" value="1"/>
</dbReference>
<keyword evidence="21" id="KW-1185">Reference proteome</keyword>
<dbReference type="SMART" id="SM00490">
    <property type="entry name" value="HELICc"/>
    <property type="match status" value="1"/>
</dbReference>
<dbReference type="InterPro" id="IPR012677">
    <property type="entry name" value="Nucleotide-bd_a/b_plait_sf"/>
</dbReference>
<dbReference type="EC" id="3.6.4.13" evidence="2"/>
<gene>
    <name evidence="20" type="ORF">NE237_019436</name>
</gene>
<proteinExistence type="inferred from homology"/>
<dbReference type="Pfam" id="PF24637">
    <property type="entry name" value="RRM_DEAH11"/>
    <property type="match status" value="1"/>
</dbReference>
<dbReference type="Proteomes" id="UP001141806">
    <property type="component" value="Unassembled WGS sequence"/>
</dbReference>
<dbReference type="SUPFAM" id="SSF57850">
    <property type="entry name" value="RING/U-box"/>
    <property type="match status" value="3"/>
</dbReference>
<keyword evidence="10" id="KW-0347">Helicase</keyword>
<dbReference type="FunFam" id="3.40.50.300:FF:002114">
    <property type="entry name" value="ATP-dependent RNA helicase DEAH12 chloroplastic"/>
    <property type="match status" value="1"/>
</dbReference>
<comment type="catalytic activity">
    <reaction evidence="13">
        <text>ATP + H2O = ADP + phosphate + H(+)</text>
        <dbReference type="Rhea" id="RHEA:13065"/>
        <dbReference type="ChEBI" id="CHEBI:15377"/>
        <dbReference type="ChEBI" id="CHEBI:15378"/>
        <dbReference type="ChEBI" id="CHEBI:30616"/>
        <dbReference type="ChEBI" id="CHEBI:43474"/>
        <dbReference type="ChEBI" id="CHEBI:456216"/>
        <dbReference type="EC" id="3.6.4.13"/>
    </reaction>
</comment>
<feature type="domain" description="Helicase ATP-binding" evidence="17">
    <location>
        <begin position="289"/>
        <end position="453"/>
    </location>
</feature>
<dbReference type="CDD" id="cd00590">
    <property type="entry name" value="RRM_SF"/>
    <property type="match status" value="1"/>
</dbReference>
<evidence type="ECO:0000256" key="11">
    <source>
        <dbReference type="ARBA" id="ARBA00022833"/>
    </source>
</evidence>
<dbReference type="Gene3D" id="1.20.120.1750">
    <property type="match status" value="1"/>
</dbReference>
<evidence type="ECO:0000256" key="5">
    <source>
        <dbReference type="ARBA" id="ARBA00022737"/>
    </source>
</evidence>
<keyword evidence="4" id="KW-0479">Metal-binding</keyword>
<dbReference type="InterPro" id="IPR056247">
    <property type="entry name" value="KH_DEAH11/12_2nd"/>
</dbReference>
<dbReference type="CDD" id="cd20335">
    <property type="entry name" value="BRcat_RBR"/>
    <property type="match status" value="1"/>
</dbReference>
<keyword evidence="9" id="KW-0378">Hydrolase</keyword>
<keyword evidence="5" id="KW-0677">Repeat</keyword>
<feature type="domain" description="RING-type" evidence="19">
    <location>
        <begin position="1540"/>
        <end position="1748"/>
    </location>
</feature>
<sequence>MHRGVSSTTFPREFQARNHGKGYVPSNRRFVRSPFEEKRDKFHGNYRKEYPPPAPAAFRREHHNFEILLRARSQVFCKTSIEALVAGCTSTPMQFIVFSAACPVAAKLLFNERSDALEAVGYFWEKRLHGAHFLDPFVKPNGFVPSDLDELRERLKALFVSHINSLLDGEEVKRLQKKLEATCDEIAAVSASLKRHRIQVVLDELKSKKTGLVTARELIAKRIREFRSAMNCILDYLNGLTSQGTSVETVEVLRFSGDFDWSRIHQVMLREIRRLNDGLPIYASRKEIIQEIHNQQVMVLIGETGSGKSTQLVQFLADSGGGAEDSIICTQPRKIAAVSLAQRVGIESKGCYEDDLVTCYPTYSSTQSFDSKVVFMTDHCLLQHFLKDKNLTRISYIIVDEAHERSLNTDLLLALLKDLLKEKPDLRLIIMSATADADKLSDYFFGCCTFHVVGRNFPVDIKYVPCASEGTSVISRAYSGACASYVSDVLNKVTEIHRTEEKGAILAFLTSQMEVEWACENFQVPNAVALPLHGKLSYEEQNYVFHDYPGKRKVIFSTNLAETSLTIPGVKYVVDSGMVKESRFEPNTGINVLKVCRISRSSANQRAGRAGRTAPGKCYRMYSKNDFQSMPSHQVPEIHRVHLGVAVLRIFALGIKNVQEFDFVDAPSPKAIDLAIRNLIQLGAIALKNDCFELTDDGRHLVKLGIEPRLGKLILGSFRHGLRKEGLVLAAVMANASAIFCRVGTNENKLKADCLKIQFCHQDGDLLTLLSVYKEWEDVSKEKKNKWCWDNSINAKTMRRCKETVCELEHCLKSELNCIVPSYWLWNPRLSTEHDKNMKRVILSSLSENVAMYSGYDRLGYEVALTGQHVQLHPSCSLLIYGRKPSWVVFGELLSISNQYLVCVTAFDFECLSTLCPPPLFNFSHMEDRKLQVSLMTGFGSVILKRFCGKSSNNLLHLVSRVQTTCMDRRIGIEVDIDKGEIQLFATAQDMGKVSNLVNDALHYEMKWLKDECLEKCLYRGGPGVSPSVALFGAGAEIKHLELGKRNLTVDVFHSDAGTLDDKELLMTFENCVSNICSFHKYVGIGQDGEDSEKWGRITFLTPEAAEKAVVELDGSKFRGSPLKVSPSCVSFGGDQRLFSFPAVKAKVFWPRRYSKGFSIIKCERQNVDSVIDDCSNLLIEGRFVRCERSTKYNDCIVMTGLDKEICEQEIFEILRTVTDRRILDVFLIRGDAVANLPSACEEAVLREIAPFMPTKSPLRNCCRVQVFHPEPKDYFMKALITFDGRLHLEAAKALQHMQGKALPGCFSWQKIRCEQMFHTYVSCPAPVYDVIKKQLDSLFESFKHQDGVFCNPERNENGSFRVKISANATKTVAELRKPLEQLMKGTIINHASLTPSILQLLFTKDGIAVSKSIQRETGTCILHDRQSMNVKVFGLQEKVGIAEQRLVQSLLSLHENKQLEIRLRGEDLPHNLMKALVEKFGSDLHGLKEKVPGASIMLNTRYHVIFLRGNKEVKQKVEEIIYEFAKSLKGCSLSEQPKGEGTCPICLCEVEDCYQLQGCAHLFCRSCLVEQCESAMKSHDGFPLCCIHEGCGTPILLADLRSLLSSEKLEDLFRTSLGVYVAASGGTYRFCPSPDCPSIYRVADPGATGEPFACGACFVETCTKCHLEYHQYVSCEKYKEFKDDPDLSLQEWCKGKEQVKGCPACGYTIEKVEGCNHIECKCGKHICWVCREFFNSSDKCYEHLRSVHQAIL</sequence>
<feature type="region of interest" description="Disordered" evidence="15">
    <location>
        <begin position="1"/>
        <end position="24"/>
    </location>
</feature>
<evidence type="ECO:0000256" key="1">
    <source>
        <dbReference type="ARBA" id="ARBA00008792"/>
    </source>
</evidence>
<dbReference type="FunFam" id="3.40.50.300:FF:001279">
    <property type="entry name" value="ATP-dependent RNA helicase DEAH12 chloroplastic"/>
    <property type="match status" value="1"/>
</dbReference>
<evidence type="ECO:0000256" key="3">
    <source>
        <dbReference type="ARBA" id="ARBA00022679"/>
    </source>
</evidence>
<name>A0A9Q0QPX9_9MAGN</name>
<accession>A0A9Q0QPX9</accession>
<dbReference type="InterPro" id="IPR035979">
    <property type="entry name" value="RBD_domain_sf"/>
</dbReference>
<dbReference type="PANTHER" id="PTHR18934:SF81">
    <property type="entry name" value="ATP-DEPENDENT RNA HELICASE DEAH11, CHLOROPLASTIC-RELATED"/>
    <property type="match status" value="1"/>
</dbReference>
<keyword evidence="7 14" id="KW-0863">Zinc-finger</keyword>
<dbReference type="Pfam" id="PF01485">
    <property type="entry name" value="IBR"/>
    <property type="match status" value="1"/>
</dbReference>
<dbReference type="OrthoDB" id="10009520at2759"/>
<evidence type="ECO:0000256" key="10">
    <source>
        <dbReference type="ARBA" id="ARBA00022806"/>
    </source>
</evidence>
<keyword evidence="3" id="KW-0808">Transferase</keyword>
<evidence type="ECO:0000256" key="4">
    <source>
        <dbReference type="ARBA" id="ARBA00022723"/>
    </source>
</evidence>
<dbReference type="Pfam" id="PF24475">
    <property type="entry name" value="RBD_DEAH11"/>
    <property type="match status" value="1"/>
</dbReference>
<dbReference type="SMART" id="SM00487">
    <property type="entry name" value="DEXDc"/>
    <property type="match status" value="1"/>
</dbReference>
<evidence type="ECO:0000256" key="15">
    <source>
        <dbReference type="SAM" id="MobiDB-lite"/>
    </source>
</evidence>
<dbReference type="PANTHER" id="PTHR18934">
    <property type="entry name" value="ATP-DEPENDENT RNA HELICASE"/>
    <property type="match status" value="1"/>
</dbReference>
<dbReference type="Pfam" id="PF24471">
    <property type="entry name" value="KH_DEAH11"/>
    <property type="match status" value="1"/>
</dbReference>
<dbReference type="GO" id="GO:0005524">
    <property type="term" value="F:ATP binding"/>
    <property type="evidence" value="ECO:0007669"/>
    <property type="project" value="UniProtKB-KW"/>
</dbReference>
<evidence type="ECO:0000256" key="9">
    <source>
        <dbReference type="ARBA" id="ARBA00022801"/>
    </source>
</evidence>
<dbReference type="InterPro" id="IPR027417">
    <property type="entry name" value="P-loop_NTPase"/>
</dbReference>
<evidence type="ECO:0000256" key="13">
    <source>
        <dbReference type="ARBA" id="ARBA00047984"/>
    </source>
</evidence>